<dbReference type="PANTHER" id="PTHR38926">
    <property type="entry name" value="F-BOX DOMAIN CONTAINING PROTEIN, EXPRESSED"/>
    <property type="match status" value="1"/>
</dbReference>
<dbReference type="Proteomes" id="UP000070444">
    <property type="component" value="Unassembled WGS sequence"/>
</dbReference>
<dbReference type="EMBL" id="KQ965061">
    <property type="protein sequence ID" value="KXN64928.1"/>
    <property type="molecule type" value="Genomic_DNA"/>
</dbReference>
<evidence type="ECO:0000313" key="2">
    <source>
        <dbReference type="Proteomes" id="UP000070444"/>
    </source>
</evidence>
<reference evidence="1 2" key="1">
    <citation type="journal article" date="2015" name="Genome Biol. Evol.">
        <title>Phylogenomic analyses indicate that early fungi evolved digesting cell walls of algal ancestors of land plants.</title>
        <authorList>
            <person name="Chang Y."/>
            <person name="Wang S."/>
            <person name="Sekimoto S."/>
            <person name="Aerts A.L."/>
            <person name="Choi C."/>
            <person name="Clum A."/>
            <person name="LaButti K.M."/>
            <person name="Lindquist E.A."/>
            <person name="Yee Ngan C."/>
            <person name="Ohm R.A."/>
            <person name="Salamov A.A."/>
            <person name="Grigoriev I.V."/>
            <person name="Spatafora J.W."/>
            <person name="Berbee M.L."/>
        </authorList>
    </citation>
    <scope>NUCLEOTIDE SEQUENCE [LARGE SCALE GENOMIC DNA]</scope>
    <source>
        <strain evidence="1 2">NRRL 28638</strain>
    </source>
</reference>
<dbReference type="InterPro" id="IPR032675">
    <property type="entry name" value="LRR_dom_sf"/>
</dbReference>
<accession>A0A137NQD5</accession>
<sequence length="506" mass="59039">MSNIFKYIGKRDLIEFNTVCKKWNNATNPIIHKTIKLQRKRAFQNKDHDKRFVKSAKTDAEVEMCIINNSKHAQYIKELSVCENLKPQRAIQLFETFRFITTLSIGGNMNQDQFIGMVIPLTQLQELKLYYLSIKGLKKNKYATGPAVLPPSLKKLTIEKIRLCKSPVLFIQTINSHTSLLEFKFDSFSHDSNNEVAILDPFFKSYPSLKIFEYSNQHLDYSQSLIKIFESNSQLRTLKLSFSGCNDVLMSNLSRHLTNLEEFNFNELNSYNESQASIISKFTHLTKIKKLNLNWRKLSQCSINSILLNCPYLEELYLKYSPSYQNNVSDISINPSKLANIKKLNLRYGNLSTNSYDSIITKCAQVKELDIELPREWKECMKVIGRTCTDLERLVIYPSYYYGQDIITFYQEFYETELLACNSLYKSTLKHLTLKNFNIYESKIEYFKNFSKLKCIEYPWQRNSNGSTSNTEVNFDKDLWPGYRVEIKSCGHGWDAKLHKLSSQTQ</sequence>
<keyword evidence="2" id="KW-1185">Reference proteome</keyword>
<organism evidence="1 2">
    <name type="scientific">Conidiobolus coronatus (strain ATCC 28846 / CBS 209.66 / NRRL 28638)</name>
    <name type="common">Delacroixia coronata</name>
    <dbReference type="NCBI Taxonomy" id="796925"/>
    <lineage>
        <taxon>Eukaryota</taxon>
        <taxon>Fungi</taxon>
        <taxon>Fungi incertae sedis</taxon>
        <taxon>Zoopagomycota</taxon>
        <taxon>Entomophthoromycotina</taxon>
        <taxon>Entomophthoromycetes</taxon>
        <taxon>Entomophthorales</taxon>
        <taxon>Ancylistaceae</taxon>
        <taxon>Conidiobolus</taxon>
    </lineage>
</organism>
<dbReference type="PANTHER" id="PTHR38926:SF5">
    <property type="entry name" value="F-BOX AND LEUCINE-RICH REPEAT PROTEIN 6"/>
    <property type="match status" value="1"/>
</dbReference>
<dbReference type="SUPFAM" id="SSF52047">
    <property type="entry name" value="RNI-like"/>
    <property type="match status" value="1"/>
</dbReference>
<protein>
    <submittedName>
        <fullName evidence="1">RNI-like protein</fullName>
    </submittedName>
</protein>
<gene>
    <name evidence="1" type="ORF">CONCODRAFT_13677</name>
</gene>
<dbReference type="Gene3D" id="3.80.10.10">
    <property type="entry name" value="Ribonuclease Inhibitor"/>
    <property type="match status" value="1"/>
</dbReference>
<name>A0A137NQD5_CONC2</name>
<evidence type="ECO:0000313" key="1">
    <source>
        <dbReference type="EMBL" id="KXN64928.1"/>
    </source>
</evidence>
<proteinExistence type="predicted"/>
<dbReference type="AlphaFoldDB" id="A0A137NQD5"/>